<proteinExistence type="predicted"/>
<dbReference type="SUPFAM" id="SSF50978">
    <property type="entry name" value="WD40 repeat-like"/>
    <property type="match status" value="1"/>
</dbReference>
<reference evidence="3 4" key="1">
    <citation type="journal article" date="2020" name="ISME J.">
        <title>Uncovering the hidden diversity of litter-decomposition mechanisms in mushroom-forming fungi.</title>
        <authorList>
            <person name="Floudas D."/>
            <person name="Bentzer J."/>
            <person name="Ahren D."/>
            <person name="Johansson T."/>
            <person name="Persson P."/>
            <person name="Tunlid A."/>
        </authorList>
    </citation>
    <scope>NUCLEOTIDE SEQUENCE [LARGE SCALE GENOMIC DNA]</scope>
    <source>
        <strain evidence="3 4">CBS 101986</strain>
    </source>
</reference>
<comment type="caution">
    <text evidence="3">The sequence shown here is derived from an EMBL/GenBank/DDBJ whole genome shotgun (WGS) entry which is preliminary data.</text>
</comment>
<feature type="compositionally biased region" description="Polar residues" evidence="2">
    <location>
        <begin position="165"/>
        <end position="177"/>
    </location>
</feature>
<keyword evidence="4" id="KW-1185">Reference proteome</keyword>
<evidence type="ECO:0000256" key="1">
    <source>
        <dbReference type="PROSITE-ProRule" id="PRU00221"/>
    </source>
</evidence>
<dbReference type="Gene3D" id="2.130.10.10">
    <property type="entry name" value="YVTN repeat-like/Quinoprotein amine dehydrogenase"/>
    <property type="match status" value="1"/>
</dbReference>
<dbReference type="InterPro" id="IPR001680">
    <property type="entry name" value="WD40_rpt"/>
</dbReference>
<accession>A0A8H5BDH1</accession>
<evidence type="ECO:0000256" key="2">
    <source>
        <dbReference type="SAM" id="MobiDB-lite"/>
    </source>
</evidence>
<feature type="region of interest" description="Disordered" evidence="2">
    <location>
        <begin position="147"/>
        <end position="177"/>
    </location>
</feature>
<name>A0A8H5BDH1_9AGAR</name>
<evidence type="ECO:0000313" key="3">
    <source>
        <dbReference type="EMBL" id="KAF5321033.1"/>
    </source>
</evidence>
<dbReference type="PROSITE" id="PS50082">
    <property type="entry name" value="WD_REPEATS_2"/>
    <property type="match status" value="1"/>
</dbReference>
<feature type="repeat" description="WD" evidence="1">
    <location>
        <begin position="317"/>
        <end position="339"/>
    </location>
</feature>
<dbReference type="Proteomes" id="UP000567179">
    <property type="component" value="Unassembled WGS sequence"/>
</dbReference>
<dbReference type="InterPro" id="IPR015943">
    <property type="entry name" value="WD40/YVTN_repeat-like_dom_sf"/>
</dbReference>
<dbReference type="EMBL" id="JAACJJ010000028">
    <property type="protein sequence ID" value="KAF5321033.1"/>
    <property type="molecule type" value="Genomic_DNA"/>
</dbReference>
<dbReference type="OrthoDB" id="1897642at2759"/>
<dbReference type="AlphaFoldDB" id="A0A8H5BDH1"/>
<evidence type="ECO:0000313" key="4">
    <source>
        <dbReference type="Proteomes" id="UP000567179"/>
    </source>
</evidence>
<organism evidence="3 4">
    <name type="scientific">Psilocybe cf. subviscida</name>
    <dbReference type="NCBI Taxonomy" id="2480587"/>
    <lineage>
        <taxon>Eukaryota</taxon>
        <taxon>Fungi</taxon>
        <taxon>Dikarya</taxon>
        <taxon>Basidiomycota</taxon>
        <taxon>Agaricomycotina</taxon>
        <taxon>Agaricomycetes</taxon>
        <taxon>Agaricomycetidae</taxon>
        <taxon>Agaricales</taxon>
        <taxon>Agaricineae</taxon>
        <taxon>Strophariaceae</taxon>
        <taxon>Psilocybe</taxon>
    </lineage>
</organism>
<dbReference type="InterPro" id="IPR036322">
    <property type="entry name" value="WD40_repeat_dom_sf"/>
</dbReference>
<sequence length="517" mass="56464">MNVSLSSSSPTGSVPRTTESWAVVTTHHNQVLIQRFSNKSRTYSEVEKLLHKTAIHEQTTSTLVEDDPLAVTLTFNHQYVATAAAAIIQHRGELMFSTQLPVAAFANQVLDENSAEPPGTIDQLGSDDERSEASVFLKDDAVSTERVSIAPSEMRSTTSESTTSDAHTLSTTGDNAESSGIVVTPLPVAAYSKARRILLPSNRDCPLLTVSMRADINFFSQATKSRLAKLSVPNDSDPCRVVDAVMLGDYALVGYNGETSQVAIVKNDDKDGKRTLTKLPQLAHDLPEQETSSSRHIYTSAITCIAGMAEKAESIKFFTGGSDKEIRVWSLATGSRTRATHKKLISLQTTPQAFACKSNILLVGSSTRLHTIDLNHPSALVTARTSNGIHNILLHKQAPTVRILEVDHIDYQTQVFDNRKKSGFGRPPDILFGARAANGVPNRRHSRGDTNLSLYAKGFPDGTVKIWDYRNAKNPLIYQSFQRPSKVTHTIFTDPSTLLCYSDRELVSIDLNQASAG</sequence>
<gene>
    <name evidence="3" type="ORF">D9619_000856</name>
</gene>
<keyword evidence="1" id="KW-0853">WD repeat</keyword>
<protein>
    <submittedName>
        <fullName evidence="3">Uncharacterized protein</fullName>
    </submittedName>
</protein>